<dbReference type="RefSeq" id="XP_014158405.1">
    <property type="nucleotide sequence ID" value="XM_014302930.1"/>
</dbReference>
<evidence type="ECO:0000313" key="3">
    <source>
        <dbReference type="EMBL" id="KNC84503.1"/>
    </source>
</evidence>
<dbReference type="PROSITE" id="PS50076">
    <property type="entry name" value="DNAJ_2"/>
    <property type="match status" value="1"/>
</dbReference>
<dbReference type="SUPFAM" id="SSF46565">
    <property type="entry name" value="Chaperone J-domain"/>
    <property type="match status" value="1"/>
</dbReference>
<feature type="region of interest" description="Disordered" evidence="1">
    <location>
        <begin position="1"/>
        <end position="41"/>
    </location>
</feature>
<evidence type="ECO:0000259" key="2">
    <source>
        <dbReference type="PROSITE" id="PS50076"/>
    </source>
</evidence>
<dbReference type="OrthoDB" id="259708at2759"/>
<dbReference type="InterPro" id="IPR036869">
    <property type="entry name" value="J_dom_sf"/>
</dbReference>
<name>A0A0L0G8D3_9EUKA</name>
<dbReference type="GO" id="GO:0071218">
    <property type="term" value="P:cellular response to misfolded protein"/>
    <property type="evidence" value="ECO:0007669"/>
    <property type="project" value="TreeGrafter"/>
</dbReference>
<accession>A0A0L0G8D3</accession>
<dbReference type="CDD" id="cd06257">
    <property type="entry name" value="DnaJ"/>
    <property type="match status" value="1"/>
</dbReference>
<dbReference type="Gene3D" id="1.10.287.110">
    <property type="entry name" value="DnaJ domain"/>
    <property type="match status" value="1"/>
</dbReference>
<dbReference type="Proteomes" id="UP000054560">
    <property type="component" value="Unassembled WGS sequence"/>
</dbReference>
<sequence length="99" mass="11043">MAVRVEAVAQQSTPSQSHKPSAAQSSSSQTENSNTHTSDEALVTIRRIIEAEDYYEVLGVSREQSNPSLFRTQYIKLSKKIHPDKHLDNPEATNAFQSK</sequence>
<organism evidence="3 4">
    <name type="scientific">Sphaeroforma arctica JP610</name>
    <dbReference type="NCBI Taxonomy" id="667725"/>
    <lineage>
        <taxon>Eukaryota</taxon>
        <taxon>Ichthyosporea</taxon>
        <taxon>Ichthyophonida</taxon>
        <taxon>Sphaeroforma</taxon>
    </lineage>
</organism>
<reference evidence="3 4" key="1">
    <citation type="submission" date="2011-02" db="EMBL/GenBank/DDBJ databases">
        <title>The Genome Sequence of Sphaeroforma arctica JP610.</title>
        <authorList>
            <consortium name="The Broad Institute Genome Sequencing Platform"/>
            <person name="Russ C."/>
            <person name="Cuomo C."/>
            <person name="Young S.K."/>
            <person name="Zeng Q."/>
            <person name="Gargeya S."/>
            <person name="Alvarado L."/>
            <person name="Berlin A."/>
            <person name="Chapman S.B."/>
            <person name="Chen Z."/>
            <person name="Freedman E."/>
            <person name="Gellesch M."/>
            <person name="Goldberg J."/>
            <person name="Griggs A."/>
            <person name="Gujja S."/>
            <person name="Heilman E."/>
            <person name="Heiman D."/>
            <person name="Howarth C."/>
            <person name="Mehta T."/>
            <person name="Neiman D."/>
            <person name="Pearson M."/>
            <person name="Roberts A."/>
            <person name="Saif S."/>
            <person name="Shea T."/>
            <person name="Shenoy N."/>
            <person name="Sisk P."/>
            <person name="Stolte C."/>
            <person name="Sykes S."/>
            <person name="White J."/>
            <person name="Yandava C."/>
            <person name="Burger G."/>
            <person name="Gray M.W."/>
            <person name="Holland P.W.H."/>
            <person name="King N."/>
            <person name="Lang F.B.F."/>
            <person name="Roger A.J."/>
            <person name="Ruiz-Trillo I."/>
            <person name="Haas B."/>
            <person name="Nusbaum C."/>
            <person name="Birren B."/>
        </authorList>
    </citation>
    <scope>NUCLEOTIDE SEQUENCE [LARGE SCALE GENOMIC DNA]</scope>
    <source>
        <strain evidence="3 4">JP610</strain>
    </source>
</reference>
<dbReference type="Pfam" id="PF00226">
    <property type="entry name" value="DnaJ"/>
    <property type="match status" value="1"/>
</dbReference>
<dbReference type="GO" id="GO:0030544">
    <property type="term" value="F:Hsp70 protein binding"/>
    <property type="evidence" value="ECO:0007669"/>
    <property type="project" value="TreeGrafter"/>
</dbReference>
<gene>
    <name evidence="3" type="ORF">SARC_03277</name>
</gene>
<feature type="compositionally biased region" description="Low complexity" evidence="1">
    <location>
        <begin position="14"/>
        <end position="36"/>
    </location>
</feature>
<evidence type="ECO:0000313" key="4">
    <source>
        <dbReference type="Proteomes" id="UP000054560"/>
    </source>
</evidence>
<dbReference type="InterPro" id="IPR001623">
    <property type="entry name" value="DnaJ_domain"/>
</dbReference>
<dbReference type="EMBL" id="KQ241760">
    <property type="protein sequence ID" value="KNC84503.1"/>
    <property type="molecule type" value="Genomic_DNA"/>
</dbReference>
<feature type="domain" description="J" evidence="2">
    <location>
        <begin position="53"/>
        <end position="99"/>
    </location>
</feature>
<protein>
    <recommendedName>
        <fullName evidence="2">J domain-containing protein</fullName>
    </recommendedName>
</protein>
<dbReference type="AlphaFoldDB" id="A0A0L0G8D3"/>
<dbReference type="STRING" id="667725.A0A0L0G8D3"/>
<dbReference type="InterPro" id="IPR051100">
    <property type="entry name" value="DnaJ_subfamily_B/C"/>
</dbReference>
<dbReference type="PANTHER" id="PTHR43908">
    <property type="entry name" value="AT29763P-RELATED"/>
    <property type="match status" value="1"/>
</dbReference>
<dbReference type="GeneID" id="25903781"/>
<evidence type="ECO:0000256" key="1">
    <source>
        <dbReference type="SAM" id="MobiDB-lite"/>
    </source>
</evidence>
<dbReference type="PANTHER" id="PTHR43908:SF3">
    <property type="entry name" value="AT29763P-RELATED"/>
    <property type="match status" value="1"/>
</dbReference>
<proteinExistence type="predicted"/>
<keyword evidence="4" id="KW-1185">Reference proteome</keyword>
<dbReference type="SMART" id="SM00271">
    <property type="entry name" value="DnaJ"/>
    <property type="match status" value="1"/>
</dbReference>
<dbReference type="GO" id="GO:0005789">
    <property type="term" value="C:endoplasmic reticulum membrane"/>
    <property type="evidence" value="ECO:0007669"/>
    <property type="project" value="TreeGrafter"/>
</dbReference>